<comment type="caution">
    <text evidence="7">The sequence shown here is derived from an EMBL/GenBank/DDBJ whole genome shotgun (WGS) entry which is preliminary data.</text>
</comment>
<dbReference type="InterPro" id="IPR003012">
    <property type="entry name" value="Tet_transcr_reg_TetR"/>
</dbReference>
<feature type="domain" description="HTH tetR-type" evidence="6">
    <location>
        <begin position="1"/>
        <end position="61"/>
    </location>
</feature>
<evidence type="ECO:0000256" key="1">
    <source>
        <dbReference type="ARBA" id="ARBA00022491"/>
    </source>
</evidence>
<keyword evidence="2" id="KW-0805">Transcription regulation</keyword>
<dbReference type="GO" id="GO:0045892">
    <property type="term" value="P:negative regulation of DNA-templated transcription"/>
    <property type="evidence" value="ECO:0007669"/>
    <property type="project" value="InterPro"/>
</dbReference>
<keyword evidence="4" id="KW-0804">Transcription</keyword>
<proteinExistence type="predicted"/>
<gene>
    <name evidence="7" type="ORF">EDD29_2112</name>
</gene>
<dbReference type="PANTHER" id="PTHR30055">
    <property type="entry name" value="HTH-TYPE TRANSCRIPTIONAL REGULATOR RUTR"/>
    <property type="match status" value="1"/>
</dbReference>
<dbReference type="RefSeq" id="WP_246052669.1">
    <property type="nucleotide sequence ID" value="NZ_RJKE01000001.1"/>
</dbReference>
<name>A0A3N1CTN4_9ACTN</name>
<accession>A0A3N1CTN4</accession>
<dbReference type="Pfam" id="PF00440">
    <property type="entry name" value="TetR_N"/>
    <property type="match status" value="1"/>
</dbReference>
<dbReference type="GO" id="GO:0046677">
    <property type="term" value="P:response to antibiotic"/>
    <property type="evidence" value="ECO:0007669"/>
    <property type="project" value="InterPro"/>
</dbReference>
<evidence type="ECO:0000256" key="2">
    <source>
        <dbReference type="ARBA" id="ARBA00023015"/>
    </source>
</evidence>
<dbReference type="InterPro" id="IPR004111">
    <property type="entry name" value="Repressor_TetR_C"/>
</dbReference>
<keyword evidence="3 5" id="KW-0238">DNA-binding</keyword>
<dbReference type="InterPro" id="IPR050109">
    <property type="entry name" value="HTH-type_TetR-like_transc_reg"/>
</dbReference>
<dbReference type="PRINTS" id="PR00400">
    <property type="entry name" value="TETREPRESSOR"/>
</dbReference>
<dbReference type="Gene3D" id="1.10.357.10">
    <property type="entry name" value="Tetracycline Repressor, domain 2"/>
    <property type="match status" value="1"/>
</dbReference>
<dbReference type="SUPFAM" id="SSF46689">
    <property type="entry name" value="Homeodomain-like"/>
    <property type="match status" value="1"/>
</dbReference>
<dbReference type="InterPro" id="IPR036271">
    <property type="entry name" value="Tet_transcr_reg_TetR-rel_C_sf"/>
</dbReference>
<evidence type="ECO:0000313" key="8">
    <source>
        <dbReference type="Proteomes" id="UP000272400"/>
    </source>
</evidence>
<reference evidence="7 8" key="1">
    <citation type="submission" date="2018-11" db="EMBL/GenBank/DDBJ databases">
        <title>Sequencing the genomes of 1000 actinobacteria strains.</title>
        <authorList>
            <person name="Klenk H.-P."/>
        </authorList>
    </citation>
    <scope>NUCLEOTIDE SEQUENCE [LARGE SCALE GENOMIC DNA]</scope>
    <source>
        <strain evidence="7 8">DSM 44254</strain>
    </source>
</reference>
<evidence type="ECO:0000313" key="7">
    <source>
        <dbReference type="EMBL" id="ROO84585.1"/>
    </source>
</evidence>
<keyword evidence="1" id="KW-0678">Repressor</keyword>
<feature type="DNA-binding region" description="H-T-H motif" evidence="5">
    <location>
        <begin position="24"/>
        <end position="43"/>
    </location>
</feature>
<dbReference type="EMBL" id="RJKE01000001">
    <property type="protein sequence ID" value="ROO84585.1"/>
    <property type="molecule type" value="Genomic_DNA"/>
</dbReference>
<dbReference type="SUPFAM" id="SSF48498">
    <property type="entry name" value="Tetracyclin repressor-like, C-terminal domain"/>
    <property type="match status" value="1"/>
</dbReference>
<dbReference type="GO" id="GO:0003700">
    <property type="term" value="F:DNA-binding transcription factor activity"/>
    <property type="evidence" value="ECO:0007669"/>
    <property type="project" value="TreeGrafter"/>
</dbReference>
<protein>
    <submittedName>
        <fullName evidence="7">TetR family transcriptional regulator</fullName>
    </submittedName>
</protein>
<dbReference type="PRINTS" id="PR00455">
    <property type="entry name" value="HTHTETR"/>
</dbReference>
<sequence>MLTRERIVDAAVALVERNGPDALSMRAVANELGVAVMSLYNHVPNKAALLKGIAERVMADLDLPEDGHLDWRARARELIRAFRRVARENPRCTDLIVTHSVEVPFGLQPVERGLAIAHDAGFDGPTSVRLMRAIISYAQGSLLRETEQAKMLYHLPADAAGAFADLDPARFPRVMSLAKELTEHDAESDFEFGLDLFINAIDALPR</sequence>
<evidence type="ECO:0000259" key="6">
    <source>
        <dbReference type="PROSITE" id="PS50977"/>
    </source>
</evidence>
<dbReference type="InterPro" id="IPR009057">
    <property type="entry name" value="Homeodomain-like_sf"/>
</dbReference>
<dbReference type="GO" id="GO:0000976">
    <property type="term" value="F:transcription cis-regulatory region binding"/>
    <property type="evidence" value="ECO:0007669"/>
    <property type="project" value="TreeGrafter"/>
</dbReference>
<evidence type="ECO:0000256" key="3">
    <source>
        <dbReference type="ARBA" id="ARBA00023125"/>
    </source>
</evidence>
<dbReference type="Pfam" id="PF02909">
    <property type="entry name" value="TetR_C_1"/>
    <property type="match status" value="1"/>
</dbReference>
<keyword evidence="8" id="KW-1185">Reference proteome</keyword>
<dbReference type="AlphaFoldDB" id="A0A3N1CTN4"/>
<evidence type="ECO:0000256" key="4">
    <source>
        <dbReference type="ARBA" id="ARBA00023163"/>
    </source>
</evidence>
<dbReference type="InterPro" id="IPR001647">
    <property type="entry name" value="HTH_TetR"/>
</dbReference>
<dbReference type="Proteomes" id="UP000272400">
    <property type="component" value="Unassembled WGS sequence"/>
</dbReference>
<dbReference type="PROSITE" id="PS50977">
    <property type="entry name" value="HTH_TETR_2"/>
    <property type="match status" value="1"/>
</dbReference>
<organism evidence="7 8">
    <name type="scientific">Actinocorallia herbida</name>
    <dbReference type="NCBI Taxonomy" id="58109"/>
    <lineage>
        <taxon>Bacteria</taxon>
        <taxon>Bacillati</taxon>
        <taxon>Actinomycetota</taxon>
        <taxon>Actinomycetes</taxon>
        <taxon>Streptosporangiales</taxon>
        <taxon>Thermomonosporaceae</taxon>
        <taxon>Actinocorallia</taxon>
    </lineage>
</organism>
<dbReference type="PANTHER" id="PTHR30055:SF151">
    <property type="entry name" value="TRANSCRIPTIONAL REGULATORY PROTEIN"/>
    <property type="match status" value="1"/>
</dbReference>
<evidence type="ECO:0000256" key="5">
    <source>
        <dbReference type="PROSITE-ProRule" id="PRU00335"/>
    </source>
</evidence>